<keyword evidence="2" id="KW-1133">Transmembrane helix</keyword>
<evidence type="ECO:0000256" key="1">
    <source>
        <dbReference type="SAM" id="MobiDB-lite"/>
    </source>
</evidence>
<accession>A0A8S1MB85</accession>
<comment type="caution">
    <text evidence="3">The sequence shown here is derived from an EMBL/GenBank/DDBJ whole genome shotgun (WGS) entry which is preliminary data.</text>
</comment>
<dbReference type="EMBL" id="CAJJDN010000034">
    <property type="protein sequence ID" value="CAD8075992.1"/>
    <property type="molecule type" value="Genomic_DNA"/>
</dbReference>
<keyword evidence="2" id="KW-0812">Transmembrane</keyword>
<sequence>MIANFIILVYLASWTLFILLMILIGYRLDKSYKLASISPQPNNKNPADTTFAIQPITSKIQSQTRTQQLTRFENNELEDFFNNPADNSPNQNQEDQFYGNGERNITEQNSPIRLTVDQNQVSSPRINRTPQRSNTLRKTILRKPTIGTYEGLETVQTTNRRSLKTSGKQQSQIQSDRSSAGDFTPKSTNQKQQQYNQPKTSQFSIFGKIEAIKIDPNYQIPKPENDFYKGFPEYL</sequence>
<evidence type="ECO:0000256" key="2">
    <source>
        <dbReference type="SAM" id="Phobius"/>
    </source>
</evidence>
<name>A0A8S1MB85_9CILI</name>
<feature type="region of interest" description="Disordered" evidence="1">
    <location>
        <begin position="79"/>
        <end position="202"/>
    </location>
</feature>
<evidence type="ECO:0000313" key="4">
    <source>
        <dbReference type="Proteomes" id="UP000692954"/>
    </source>
</evidence>
<reference evidence="3" key="1">
    <citation type="submission" date="2021-01" db="EMBL/GenBank/DDBJ databases">
        <authorList>
            <consortium name="Genoscope - CEA"/>
            <person name="William W."/>
        </authorList>
    </citation>
    <scope>NUCLEOTIDE SEQUENCE</scope>
</reference>
<organism evidence="3 4">
    <name type="scientific">Paramecium sonneborni</name>
    <dbReference type="NCBI Taxonomy" id="65129"/>
    <lineage>
        <taxon>Eukaryota</taxon>
        <taxon>Sar</taxon>
        <taxon>Alveolata</taxon>
        <taxon>Ciliophora</taxon>
        <taxon>Intramacronucleata</taxon>
        <taxon>Oligohymenophorea</taxon>
        <taxon>Peniculida</taxon>
        <taxon>Parameciidae</taxon>
        <taxon>Paramecium</taxon>
    </lineage>
</organism>
<protein>
    <submittedName>
        <fullName evidence="3">Uncharacterized protein</fullName>
    </submittedName>
</protein>
<dbReference type="AlphaFoldDB" id="A0A8S1MB85"/>
<feature type="compositionally biased region" description="Polar residues" evidence="1">
    <location>
        <begin position="84"/>
        <end position="95"/>
    </location>
</feature>
<keyword evidence="2" id="KW-0472">Membrane</keyword>
<feature type="compositionally biased region" description="Polar residues" evidence="1">
    <location>
        <begin position="154"/>
        <end position="178"/>
    </location>
</feature>
<proteinExistence type="predicted"/>
<feature type="compositionally biased region" description="Polar residues" evidence="1">
    <location>
        <begin position="185"/>
        <end position="202"/>
    </location>
</feature>
<gene>
    <name evidence="3" type="ORF">PSON_ATCC_30995.1.T0340124</name>
</gene>
<feature type="compositionally biased region" description="Polar residues" evidence="1">
    <location>
        <begin position="106"/>
        <end position="137"/>
    </location>
</feature>
<dbReference type="Proteomes" id="UP000692954">
    <property type="component" value="Unassembled WGS sequence"/>
</dbReference>
<feature type="transmembrane region" description="Helical" evidence="2">
    <location>
        <begin position="6"/>
        <end position="26"/>
    </location>
</feature>
<keyword evidence="4" id="KW-1185">Reference proteome</keyword>
<dbReference type="OrthoDB" id="305508at2759"/>
<evidence type="ECO:0000313" key="3">
    <source>
        <dbReference type="EMBL" id="CAD8075992.1"/>
    </source>
</evidence>